<organism evidence="1 2">
    <name type="scientific">Fusarium decemcellulare</name>
    <dbReference type="NCBI Taxonomy" id="57161"/>
    <lineage>
        <taxon>Eukaryota</taxon>
        <taxon>Fungi</taxon>
        <taxon>Dikarya</taxon>
        <taxon>Ascomycota</taxon>
        <taxon>Pezizomycotina</taxon>
        <taxon>Sordariomycetes</taxon>
        <taxon>Hypocreomycetidae</taxon>
        <taxon>Hypocreales</taxon>
        <taxon>Nectriaceae</taxon>
        <taxon>Fusarium</taxon>
        <taxon>Fusarium decemcellulare species complex</taxon>
    </lineage>
</organism>
<name>A0ACC1SLB2_9HYPO</name>
<proteinExistence type="predicted"/>
<keyword evidence="2" id="KW-1185">Reference proteome</keyword>
<sequence>MGLAKSQQTSPNDAGRKRGSPFVAGEDGVASKRQAVGRGIDVEIETGTTLNDPKSTSESLQSVSLDDEIENIAETESPPEYDTCFGVVLARTTLNELASKPDGASLEVRVSGNLIRLYKEPGNFVDLFVSAGLGSLCKEFSVHMTATFVPETSETPKKGHSAKRGKASKALTPGPFTTGRLTRIVIYGLFTDKDPIGRHLSAAELYLQHPLLDEYDQSVEYYNPHLLLRPGSEMPRIEDLHLQGEEETLPGSDALDEVSQGKIWRIFDMASGGEGVPEVTPSPRLKTTLEKHQLTALEMMIEREHGVIKDAKFPTLWEFSPGTKNPRNKVTGRLEKNPAMLGGGILADEMGFGKTLSTLALICWHMDARNSSAIERAEGCSTSLVVAPKSTLLGWQSQIKRHIHDGEIKVTTYHGPCRHSQVCELVKYDVVLTTYEVLRQDFDDKDKRQTVYSHRWCRIVLDEAHRIRSRSTQVYRAALAVSKRSQFRWCLTGTPIHNSLDNYAALLSFLRVQGLQEKKQFDRFVSIPFKENEPHIIERLQALVLGTSLRRTIALNGEGLGFQSRVETIDFVDLSATDLELYKFFQEKSCRMAKGMKKGKGKRAEALRAGSERGDGNILSLILFLRFICNCGEKLLPKSALEAWKAQDMKVDKPMMQQLQKLCASCNASLRGVDDTDILPCGHKICSSCLLLTDDDSQEGERIPNDCSICEISPASDFSSSKSSKRSSKIEALIRNLRTERDSHGVVKKSVIFSCWTKMIDHVQKHLNEEGFIVERIDGQASLDQRRKAILRFKEEPDCTIMLASIGSAGEGIDLISACHVHILEPQWNPMSESQAIGRVHRFGQKQKVVVTRYIVNKSIETYIQWIQAEKLKLISKSIDQDSVSQEEVDKARWKRLQDTLSPDTCE</sequence>
<dbReference type="EMBL" id="JANRMS010000314">
    <property type="protein sequence ID" value="KAJ3542098.1"/>
    <property type="molecule type" value="Genomic_DNA"/>
</dbReference>
<gene>
    <name evidence="1" type="ORF">NM208_g4282</name>
</gene>
<evidence type="ECO:0000313" key="2">
    <source>
        <dbReference type="Proteomes" id="UP001148629"/>
    </source>
</evidence>
<evidence type="ECO:0000313" key="1">
    <source>
        <dbReference type="EMBL" id="KAJ3542098.1"/>
    </source>
</evidence>
<dbReference type="Proteomes" id="UP001148629">
    <property type="component" value="Unassembled WGS sequence"/>
</dbReference>
<comment type="caution">
    <text evidence="1">The sequence shown here is derived from an EMBL/GenBank/DDBJ whole genome shotgun (WGS) entry which is preliminary data.</text>
</comment>
<reference evidence="1" key="1">
    <citation type="submission" date="2022-08" db="EMBL/GenBank/DDBJ databases">
        <title>Genome Sequence of Fusarium decemcellulare.</title>
        <authorList>
            <person name="Buettner E."/>
        </authorList>
    </citation>
    <scope>NUCLEOTIDE SEQUENCE</scope>
    <source>
        <strain evidence="1">Babe19</strain>
    </source>
</reference>
<protein>
    <submittedName>
        <fullName evidence="1">Uncharacterized protein</fullName>
    </submittedName>
</protein>
<accession>A0ACC1SLB2</accession>